<dbReference type="EC" id="3.1.1.31" evidence="5 7"/>
<reference evidence="9 10" key="1">
    <citation type="submission" date="2013-05" db="EMBL/GenBank/DDBJ databases">
        <title>Complete genome sequence of the lipase-producing bacterium Photobacterium gaetbulicola Gung47.</title>
        <authorList>
            <person name="Kim Y.-O."/>
        </authorList>
    </citation>
    <scope>NUCLEOTIDE SEQUENCE [LARGE SCALE GENOMIC DNA]</scope>
    <source>
        <strain evidence="9 10">Gung47</strain>
    </source>
</reference>
<keyword evidence="7" id="KW-0378">Hydrolase</keyword>
<accession>A0A0C5W9W9</accession>
<dbReference type="InterPro" id="IPR037171">
    <property type="entry name" value="NagB/RpiA_transferase-like"/>
</dbReference>
<proteinExistence type="inferred from homology"/>
<comment type="pathway">
    <text evidence="3 7">Carbohydrate degradation; pentose phosphate pathway; D-ribulose 5-phosphate from D-glucose 6-phosphate (oxidative stage): step 2/3.</text>
</comment>
<evidence type="ECO:0000313" key="9">
    <source>
        <dbReference type="EMBL" id="AJR08346.1"/>
    </source>
</evidence>
<protein>
    <recommendedName>
        <fullName evidence="6 7">6-phosphogluconolactonase</fullName>
        <shortName evidence="7">6PGL</shortName>
        <ecNumber evidence="5 7">3.1.1.31</ecNumber>
    </recommendedName>
</protein>
<gene>
    <name evidence="7" type="primary">pgl</name>
    <name evidence="9" type="ORF">H744_2c1673</name>
</gene>
<evidence type="ECO:0000259" key="8">
    <source>
        <dbReference type="Pfam" id="PF01182"/>
    </source>
</evidence>
<dbReference type="InterPro" id="IPR039104">
    <property type="entry name" value="6PGL"/>
</dbReference>
<dbReference type="EMBL" id="CP005974">
    <property type="protein sequence ID" value="AJR08346.1"/>
    <property type="molecule type" value="Genomic_DNA"/>
</dbReference>
<dbReference type="PANTHER" id="PTHR11054:SF0">
    <property type="entry name" value="6-PHOSPHOGLUCONOLACTONASE"/>
    <property type="match status" value="1"/>
</dbReference>
<dbReference type="Pfam" id="PF01182">
    <property type="entry name" value="Glucosamine_iso"/>
    <property type="match status" value="1"/>
</dbReference>
<dbReference type="PANTHER" id="PTHR11054">
    <property type="entry name" value="6-PHOSPHOGLUCONOLACTONASE"/>
    <property type="match status" value="1"/>
</dbReference>
<dbReference type="GO" id="GO:0017057">
    <property type="term" value="F:6-phosphogluconolactonase activity"/>
    <property type="evidence" value="ECO:0007669"/>
    <property type="project" value="UniProtKB-UniRule"/>
</dbReference>
<organism evidence="9 10">
    <name type="scientific">Photobacterium gaetbulicola Gung47</name>
    <dbReference type="NCBI Taxonomy" id="658445"/>
    <lineage>
        <taxon>Bacteria</taxon>
        <taxon>Pseudomonadati</taxon>
        <taxon>Pseudomonadota</taxon>
        <taxon>Gammaproteobacteria</taxon>
        <taxon>Vibrionales</taxon>
        <taxon>Vibrionaceae</taxon>
        <taxon>Photobacterium</taxon>
    </lineage>
</organism>
<dbReference type="GO" id="GO:0006098">
    <property type="term" value="P:pentose-phosphate shunt"/>
    <property type="evidence" value="ECO:0007669"/>
    <property type="project" value="UniProtKB-UniPathway"/>
</dbReference>
<evidence type="ECO:0000256" key="2">
    <source>
        <dbReference type="ARBA" id="ARBA00002681"/>
    </source>
</evidence>
<dbReference type="HOGENOM" id="CLU_053947_4_0_6"/>
<dbReference type="InterPro" id="IPR006148">
    <property type="entry name" value="Glc/Gal-6P_isomerase"/>
</dbReference>
<name>A0A0C5W9W9_9GAMM</name>
<dbReference type="CDD" id="cd01400">
    <property type="entry name" value="6PGL"/>
    <property type="match status" value="1"/>
</dbReference>
<evidence type="ECO:0000256" key="4">
    <source>
        <dbReference type="ARBA" id="ARBA00010662"/>
    </source>
</evidence>
<evidence type="ECO:0000256" key="3">
    <source>
        <dbReference type="ARBA" id="ARBA00004961"/>
    </source>
</evidence>
<keyword evidence="10" id="KW-1185">Reference proteome</keyword>
<feature type="domain" description="Glucosamine/galactosamine-6-phosphate isomerase" evidence="8">
    <location>
        <begin position="12"/>
        <end position="229"/>
    </location>
</feature>
<dbReference type="Gene3D" id="3.40.50.1360">
    <property type="match status" value="1"/>
</dbReference>
<comment type="similarity">
    <text evidence="4 7">Belongs to the glucosamine/galactosamine-6-phosphate isomerase family. 6-phosphogluconolactonase subfamily.</text>
</comment>
<evidence type="ECO:0000256" key="6">
    <source>
        <dbReference type="ARBA" id="ARBA00020337"/>
    </source>
</evidence>
<dbReference type="OrthoDB" id="9810967at2"/>
<evidence type="ECO:0000256" key="5">
    <source>
        <dbReference type="ARBA" id="ARBA00013198"/>
    </source>
</evidence>
<dbReference type="GO" id="GO:0005975">
    <property type="term" value="P:carbohydrate metabolic process"/>
    <property type="evidence" value="ECO:0007669"/>
    <property type="project" value="UniProtKB-UniRule"/>
</dbReference>
<dbReference type="SUPFAM" id="SSF100950">
    <property type="entry name" value="NagB/RpiA/CoA transferase-like"/>
    <property type="match status" value="1"/>
</dbReference>
<dbReference type="STRING" id="658445.H744_2c1673"/>
<dbReference type="KEGG" id="pgb:H744_2c1673"/>
<dbReference type="UniPathway" id="UPA00115">
    <property type="reaction ID" value="UER00409"/>
</dbReference>
<dbReference type="AlphaFoldDB" id="A0A0C5W9W9"/>
<evidence type="ECO:0000256" key="7">
    <source>
        <dbReference type="RuleBase" id="RU365095"/>
    </source>
</evidence>
<dbReference type="PATRIC" id="fig|658445.3.peg.3594"/>
<evidence type="ECO:0000256" key="1">
    <source>
        <dbReference type="ARBA" id="ARBA00000832"/>
    </source>
</evidence>
<dbReference type="NCBIfam" id="TIGR01198">
    <property type="entry name" value="pgl"/>
    <property type="match status" value="1"/>
</dbReference>
<dbReference type="InterPro" id="IPR005900">
    <property type="entry name" value="6-phosphogluconolactonase_DevB"/>
</dbReference>
<comment type="function">
    <text evidence="2 7">Hydrolysis of 6-phosphogluconolactone to 6-phosphogluconate.</text>
</comment>
<evidence type="ECO:0000313" key="10">
    <source>
        <dbReference type="Proteomes" id="UP000032303"/>
    </source>
</evidence>
<dbReference type="Proteomes" id="UP000032303">
    <property type="component" value="Chromosome 2"/>
</dbReference>
<comment type="catalytic activity">
    <reaction evidence="1 7">
        <text>6-phospho-D-glucono-1,5-lactone + H2O = 6-phospho-D-gluconate + H(+)</text>
        <dbReference type="Rhea" id="RHEA:12556"/>
        <dbReference type="ChEBI" id="CHEBI:15377"/>
        <dbReference type="ChEBI" id="CHEBI:15378"/>
        <dbReference type="ChEBI" id="CHEBI:57955"/>
        <dbReference type="ChEBI" id="CHEBI:58759"/>
        <dbReference type="EC" id="3.1.1.31"/>
    </reaction>
</comment>
<sequence length="240" mass="26222">MSEMNYHVFENAEQVVHALATSLQDYSEQGRPVHISLSGGSTPSQLFAYLAGSEFAQSIQWQNLHFWWGDERCVAPDDEQSNYGQAKALLFDHIAIPAENIHRIRGEDFAAMEAIRFAQEMSSEIPAKDGVPEFDWILLGMGTDGHTASLFPGQTDYNTTEIAAIAAHPETRQIRVTKTAHLLANAKRITYLVLGAGKASVVKEIADNAPAAQAYPAAQVSAKAGTTEWYLDSEAAKELA</sequence>